<comment type="caution">
    <text evidence="7">The sequence shown here is derived from an EMBL/GenBank/DDBJ whole genome shotgun (WGS) entry which is preliminary data.</text>
</comment>
<dbReference type="Pfam" id="PF03514">
    <property type="entry name" value="GRAS"/>
    <property type="match status" value="1"/>
</dbReference>
<dbReference type="PANTHER" id="PTHR31636">
    <property type="entry name" value="OSJNBA0084A10.13 PROTEIN-RELATED"/>
    <property type="match status" value="1"/>
</dbReference>
<keyword evidence="8" id="KW-1185">Reference proteome</keyword>
<keyword evidence="4" id="KW-0539">Nucleus</keyword>
<keyword evidence="2" id="KW-0805">Transcription regulation</keyword>
<accession>A0AAV6M852</accession>
<proteinExistence type="inferred from homology"/>
<keyword evidence="3" id="KW-0804">Transcription</keyword>
<feature type="non-terminal residue" evidence="7">
    <location>
        <position position="1"/>
    </location>
</feature>
<dbReference type="Proteomes" id="UP000685013">
    <property type="component" value="Chromosome 16"/>
</dbReference>
<evidence type="ECO:0000313" key="8">
    <source>
        <dbReference type="Proteomes" id="UP000685013"/>
    </source>
</evidence>
<feature type="region of interest" description="Leucine repeat I (LRI)" evidence="5">
    <location>
        <begin position="181"/>
        <end position="241"/>
    </location>
</feature>
<evidence type="ECO:0000313" key="7">
    <source>
        <dbReference type="EMBL" id="KAG6577245.1"/>
    </source>
</evidence>
<gene>
    <name evidence="7" type="primary">SCL15</name>
    <name evidence="7" type="ORF">SDJN03_24819</name>
</gene>
<dbReference type="PROSITE" id="PS50985">
    <property type="entry name" value="GRAS"/>
    <property type="match status" value="1"/>
</dbReference>
<evidence type="ECO:0000256" key="1">
    <source>
        <dbReference type="ARBA" id="ARBA00004123"/>
    </source>
</evidence>
<reference evidence="7 8" key="1">
    <citation type="journal article" date="2021" name="Hortic Res">
        <title>The domestication of Cucurbita argyrosperma as revealed by the genome of its wild relative.</title>
        <authorList>
            <person name="Barrera-Redondo J."/>
            <person name="Sanchez-de la Vega G."/>
            <person name="Aguirre-Liguori J.A."/>
            <person name="Castellanos-Morales G."/>
            <person name="Gutierrez-Guerrero Y.T."/>
            <person name="Aguirre-Dugua X."/>
            <person name="Aguirre-Planter E."/>
            <person name="Tenaillon M.I."/>
            <person name="Lira-Saade R."/>
            <person name="Eguiarte L.E."/>
        </authorList>
    </citation>
    <scope>NUCLEOTIDE SEQUENCE [LARGE SCALE GENOMIC DNA]</scope>
    <source>
        <strain evidence="7">JBR-2021</strain>
    </source>
</reference>
<name>A0AAV6M852_9ROSI</name>
<dbReference type="EMBL" id="JAGKQH010000016">
    <property type="protein sequence ID" value="KAG6577245.1"/>
    <property type="molecule type" value="Genomic_DNA"/>
</dbReference>
<evidence type="ECO:0000256" key="6">
    <source>
        <dbReference type="SAM" id="MobiDB-lite"/>
    </source>
</evidence>
<feature type="region of interest" description="Disordered" evidence="6">
    <location>
        <begin position="1"/>
        <end position="81"/>
    </location>
</feature>
<evidence type="ECO:0000256" key="4">
    <source>
        <dbReference type="ARBA" id="ARBA00023242"/>
    </source>
</evidence>
<sequence>MRVPVSNHHSSKPSSAPAPNPKIDSSPSPTAFRPPTTTATAATPGYEPTSVLDLRRSPSPVAPDNPLSSADDRHNNSHPLDWDERTLQNLDWESIMGDLGVNDDSNSALKNTTAATTTTTTDDNTHDHVPQFSEFLHSQPFDQTAHLLPSDFFLSEPYSNHSAAMLHHTFDFAPNSNDPSLHFLEDLVDAADCFDSNDFHLAHVILERLNHRLQSASSAKPLHRAAFFFKEALQSLLSAAANRHNSSSSWPDIVHTIKAHKAFSAISPIPLFSHFTTNQILLEALNASSFIHIIDFDIGFGGQYASFMKELADKAESRNVVPPVIRITAVVFEEFAVESRLTRENLCQFAQDLKLRFHIDLVPLQTFKTLSFKSVKFMEGEKVAILLTPTIFRRLGSSNGIASFLADVRLVSPCIVVFVDFEGWSDSGKASFKRNLLDSLEFYAMMLESLDAAGADGEWVRRIETFVLRPKILAAVEGAGRMAVPPWREVFHSVGMRPVALSQFADFQAECLLGKVQVRGFQVGKRHAELVLCWHERPLVATSAWRC</sequence>
<evidence type="ECO:0000256" key="2">
    <source>
        <dbReference type="ARBA" id="ARBA00023015"/>
    </source>
</evidence>
<dbReference type="AlphaFoldDB" id="A0AAV6M852"/>
<organism evidence="7 8">
    <name type="scientific">Cucurbita argyrosperma subsp. sororia</name>
    <dbReference type="NCBI Taxonomy" id="37648"/>
    <lineage>
        <taxon>Eukaryota</taxon>
        <taxon>Viridiplantae</taxon>
        <taxon>Streptophyta</taxon>
        <taxon>Embryophyta</taxon>
        <taxon>Tracheophyta</taxon>
        <taxon>Spermatophyta</taxon>
        <taxon>Magnoliopsida</taxon>
        <taxon>eudicotyledons</taxon>
        <taxon>Gunneridae</taxon>
        <taxon>Pentapetalae</taxon>
        <taxon>rosids</taxon>
        <taxon>fabids</taxon>
        <taxon>Cucurbitales</taxon>
        <taxon>Cucurbitaceae</taxon>
        <taxon>Cucurbiteae</taxon>
        <taxon>Cucurbita</taxon>
    </lineage>
</organism>
<feature type="short sequence motif" description="VHIID" evidence="5">
    <location>
        <begin position="291"/>
        <end position="295"/>
    </location>
</feature>
<feature type="compositionally biased region" description="Basic and acidic residues" evidence="6">
    <location>
        <begin position="70"/>
        <end position="81"/>
    </location>
</feature>
<protein>
    <submittedName>
        <fullName evidence="7">Scarecrow-like protein 15</fullName>
    </submittedName>
</protein>
<comment type="similarity">
    <text evidence="5">Belongs to the GRAS family.</text>
</comment>
<feature type="region of interest" description="SAW" evidence="5">
    <location>
        <begin position="477"/>
        <end position="546"/>
    </location>
</feature>
<dbReference type="InterPro" id="IPR005202">
    <property type="entry name" value="TF_GRAS"/>
</dbReference>
<dbReference type="GO" id="GO:0005634">
    <property type="term" value="C:nucleus"/>
    <property type="evidence" value="ECO:0007669"/>
    <property type="project" value="UniProtKB-SubCell"/>
</dbReference>
<evidence type="ECO:0000256" key="5">
    <source>
        <dbReference type="PROSITE-ProRule" id="PRU01191"/>
    </source>
</evidence>
<comment type="caution">
    <text evidence="5">Lacks conserved residue(s) required for the propagation of feature annotation.</text>
</comment>
<comment type="subcellular location">
    <subcellularLocation>
        <location evidence="1">Nucleus</location>
    </subcellularLocation>
</comment>
<evidence type="ECO:0000256" key="3">
    <source>
        <dbReference type="ARBA" id="ARBA00023163"/>
    </source>
</evidence>
<feature type="region of interest" description="PFYRE" evidence="5">
    <location>
        <begin position="383"/>
        <end position="474"/>
    </location>
</feature>
<feature type="compositionally biased region" description="Low complexity" evidence="6">
    <location>
        <begin position="1"/>
        <end position="44"/>
    </location>
</feature>
<feature type="region of interest" description="Leucine repeat II (LRII)" evidence="5">
    <location>
        <begin position="341"/>
        <end position="373"/>
    </location>
</feature>